<dbReference type="PANTHER" id="PTHR21485">
    <property type="entry name" value="HAD SUPERFAMILY MEMBERS CMAS AND KDSC"/>
    <property type="match status" value="1"/>
</dbReference>
<comment type="cofactor">
    <cofactor evidence="2 11 12">
        <name>Mg(2+)</name>
        <dbReference type="ChEBI" id="CHEBI:18420"/>
    </cofactor>
</comment>
<feature type="binding site" evidence="12">
    <location>
        <position position="124"/>
    </location>
    <ligand>
        <name>Mg(2+)</name>
        <dbReference type="ChEBI" id="CHEBI:18420"/>
    </ligand>
</feature>
<dbReference type="GO" id="GO:0046872">
    <property type="term" value="F:metal ion binding"/>
    <property type="evidence" value="ECO:0007669"/>
    <property type="project" value="UniProtKB-UniRule"/>
</dbReference>
<dbReference type="Pfam" id="PF08282">
    <property type="entry name" value="Hydrolase_3"/>
    <property type="match status" value="1"/>
</dbReference>
<dbReference type="PIRSF" id="PIRSF006118">
    <property type="entry name" value="KDO8-P_Ptase"/>
    <property type="match status" value="1"/>
</dbReference>
<dbReference type="OrthoDB" id="9805604at2"/>
<evidence type="ECO:0000313" key="13">
    <source>
        <dbReference type="EMBL" id="SFJ87246.1"/>
    </source>
</evidence>
<gene>
    <name evidence="13" type="ORF">SAMN04487865_100550</name>
</gene>
<dbReference type="RefSeq" id="WP_074839105.1">
    <property type="nucleotide sequence ID" value="NZ_CP047056.1"/>
</dbReference>
<dbReference type="GO" id="GO:0008781">
    <property type="term" value="F:N-acylneuraminate cytidylyltransferase activity"/>
    <property type="evidence" value="ECO:0007669"/>
    <property type="project" value="TreeGrafter"/>
</dbReference>
<feature type="binding site" evidence="12">
    <location>
        <position position="31"/>
    </location>
    <ligand>
        <name>Mg(2+)</name>
        <dbReference type="ChEBI" id="CHEBI:18420"/>
    </ligand>
</feature>
<dbReference type="FunFam" id="3.40.50.1000:FF:000029">
    <property type="entry name" value="3-deoxy-D-manno-octulosonate 8-phosphate phosphatase KdsC"/>
    <property type="match status" value="1"/>
</dbReference>
<dbReference type="InterPro" id="IPR036412">
    <property type="entry name" value="HAD-like_sf"/>
</dbReference>
<dbReference type="SFLD" id="SFLDG01138">
    <property type="entry name" value="C1.6.2:_Deoxy-d-mannose-octulo"/>
    <property type="match status" value="1"/>
</dbReference>
<dbReference type="InterPro" id="IPR006549">
    <property type="entry name" value="HAD-SF_hydro_IIIA"/>
</dbReference>
<evidence type="ECO:0000256" key="10">
    <source>
        <dbReference type="ARBA" id="ARBA00031051"/>
    </source>
</evidence>
<evidence type="ECO:0000256" key="1">
    <source>
        <dbReference type="ARBA" id="ARBA00000898"/>
    </source>
</evidence>
<dbReference type="SFLD" id="SFLDS00003">
    <property type="entry name" value="Haloacid_Dehalogenase"/>
    <property type="match status" value="1"/>
</dbReference>
<evidence type="ECO:0000256" key="6">
    <source>
        <dbReference type="ARBA" id="ARBA00020092"/>
    </source>
</evidence>
<proteinExistence type="inferred from homology"/>
<sequence length="190" mass="21041">MKKVTTVNTCYGKVDAEFLTRLSTIKLLAFDVDGTITDGGIIYDNENLEIKRFNTKDGFGIYALVKEGIECAVITGREANLTSRRMQDLHVQHIIQGEKTKNVALTNLCEKLNISLDEAVCIGDDLNDMPMFRIAGLSVCPHDAHPFIKSQVDYITTCNAGYGAVRELCDLILMSKGILNPDGGFVDERY</sequence>
<dbReference type="NCBIfam" id="TIGR01662">
    <property type="entry name" value="HAD-SF-IIIA"/>
    <property type="match status" value="1"/>
</dbReference>
<dbReference type="NCBIfam" id="TIGR01670">
    <property type="entry name" value="KdsC-phosphatas"/>
    <property type="match status" value="1"/>
</dbReference>
<reference evidence="13 14" key="1">
    <citation type="submission" date="2016-10" db="EMBL/GenBank/DDBJ databases">
        <authorList>
            <person name="Varghese N."/>
            <person name="Submissions S."/>
        </authorList>
    </citation>
    <scope>NUCLEOTIDE SEQUENCE [LARGE SCALE GENOMIC DNA]</scope>
    <source>
        <strain evidence="13 14">22B</strain>
    </source>
</reference>
<comment type="subunit">
    <text evidence="4 11">Homotetramer.</text>
</comment>
<comment type="function">
    <text evidence="11">Catalyzes the hydrolysis of 3-deoxy-D-manno-octulosonate 8-phosphate (KDO 8-P) to 3-deoxy-D-manno-octulosonate (KDO) and inorganic phosphate.</text>
</comment>
<dbReference type="SFLD" id="SFLDG01136">
    <property type="entry name" value="C1.6:_Phosphoserine_Phosphatas"/>
    <property type="match status" value="1"/>
</dbReference>
<evidence type="ECO:0000256" key="4">
    <source>
        <dbReference type="ARBA" id="ARBA00011881"/>
    </source>
</evidence>
<evidence type="ECO:0000256" key="12">
    <source>
        <dbReference type="PIRSR" id="PIRSR006118-2"/>
    </source>
</evidence>
<feature type="binding site" evidence="12">
    <location>
        <position position="33"/>
    </location>
    <ligand>
        <name>substrate</name>
    </ligand>
</feature>
<evidence type="ECO:0000256" key="7">
    <source>
        <dbReference type="ARBA" id="ARBA00022723"/>
    </source>
</evidence>
<evidence type="ECO:0000256" key="9">
    <source>
        <dbReference type="ARBA" id="ARBA00022842"/>
    </source>
</evidence>
<dbReference type="InterPro" id="IPR023214">
    <property type="entry name" value="HAD_sf"/>
</dbReference>
<dbReference type="EMBL" id="FOSF01000005">
    <property type="protein sequence ID" value="SFJ87246.1"/>
    <property type="molecule type" value="Genomic_DNA"/>
</dbReference>
<evidence type="ECO:0000256" key="5">
    <source>
        <dbReference type="ARBA" id="ARBA00013066"/>
    </source>
</evidence>
<accession>A0A662Z9J8</accession>
<comment type="similarity">
    <text evidence="3 11">Belongs to the KdsC family.</text>
</comment>
<dbReference type="PANTHER" id="PTHR21485:SF3">
    <property type="entry name" value="N-ACYLNEURAMINATE CYTIDYLYLTRANSFERASE"/>
    <property type="match status" value="1"/>
</dbReference>
<dbReference type="InterPro" id="IPR010023">
    <property type="entry name" value="KdsC_fam"/>
</dbReference>
<keyword evidence="8 11" id="KW-0378">Hydrolase</keyword>
<dbReference type="SUPFAM" id="SSF56784">
    <property type="entry name" value="HAD-like"/>
    <property type="match status" value="1"/>
</dbReference>
<dbReference type="Gene3D" id="3.40.50.1000">
    <property type="entry name" value="HAD superfamily/HAD-like"/>
    <property type="match status" value="1"/>
</dbReference>
<dbReference type="GO" id="GO:0019143">
    <property type="term" value="F:3-deoxy-manno-octulosonate-8-phosphatase activity"/>
    <property type="evidence" value="ECO:0007669"/>
    <property type="project" value="UniProtKB-UniRule"/>
</dbReference>
<protein>
    <recommendedName>
        <fullName evidence="6 11">3-deoxy-D-manno-octulosonate 8-phosphate phosphatase KdsC</fullName>
        <ecNumber evidence="5 11">3.1.3.45</ecNumber>
    </recommendedName>
    <alternativeName>
        <fullName evidence="10 11">KDO 8-P phosphatase</fullName>
    </alternativeName>
</protein>
<dbReference type="InterPro" id="IPR050793">
    <property type="entry name" value="CMP-NeuNAc_synthase"/>
</dbReference>
<organism evidence="13 14">
    <name type="scientific">Succinivibrio dextrinosolvens</name>
    <dbReference type="NCBI Taxonomy" id="83771"/>
    <lineage>
        <taxon>Bacteria</taxon>
        <taxon>Pseudomonadati</taxon>
        <taxon>Pseudomonadota</taxon>
        <taxon>Gammaproteobacteria</taxon>
        <taxon>Aeromonadales</taxon>
        <taxon>Succinivibrionaceae</taxon>
        <taxon>Succinivibrio</taxon>
    </lineage>
</organism>
<keyword evidence="7 11" id="KW-0479">Metal-binding</keyword>
<evidence type="ECO:0000256" key="8">
    <source>
        <dbReference type="ARBA" id="ARBA00022801"/>
    </source>
</evidence>
<name>A0A662Z9J8_9GAMM</name>
<dbReference type="CDD" id="cd01630">
    <property type="entry name" value="HAD_KDO-like"/>
    <property type="match status" value="1"/>
</dbReference>
<evidence type="ECO:0000256" key="11">
    <source>
        <dbReference type="PIRNR" id="PIRNR006118"/>
    </source>
</evidence>
<evidence type="ECO:0000256" key="2">
    <source>
        <dbReference type="ARBA" id="ARBA00001946"/>
    </source>
</evidence>
<dbReference type="EC" id="3.1.3.45" evidence="5 11"/>
<dbReference type="Proteomes" id="UP000243374">
    <property type="component" value="Unassembled WGS sequence"/>
</dbReference>
<keyword evidence="14" id="KW-1185">Reference proteome</keyword>
<evidence type="ECO:0000313" key="14">
    <source>
        <dbReference type="Proteomes" id="UP000243374"/>
    </source>
</evidence>
<keyword evidence="11" id="KW-0448">Lipopolysaccharide biosynthesis</keyword>
<comment type="catalytic activity">
    <reaction evidence="1 11">
        <text>3-deoxy-alpha-D-manno-2-octulosonate-8-phosphate + H2O = 3-deoxy-alpha-D-manno-oct-2-ulosonate + phosphate</text>
        <dbReference type="Rhea" id="RHEA:11500"/>
        <dbReference type="ChEBI" id="CHEBI:15377"/>
        <dbReference type="ChEBI" id="CHEBI:43474"/>
        <dbReference type="ChEBI" id="CHEBI:85985"/>
        <dbReference type="ChEBI" id="CHEBI:85986"/>
        <dbReference type="EC" id="3.1.3.45"/>
    </reaction>
</comment>
<evidence type="ECO:0000256" key="3">
    <source>
        <dbReference type="ARBA" id="ARBA00005893"/>
    </source>
</evidence>
<keyword evidence="9 11" id="KW-0460">Magnesium</keyword>
<dbReference type="GO" id="GO:0009103">
    <property type="term" value="P:lipopolysaccharide biosynthetic process"/>
    <property type="evidence" value="ECO:0007669"/>
    <property type="project" value="UniProtKB-UniRule"/>
</dbReference>
<dbReference type="AlphaFoldDB" id="A0A662Z9J8"/>